<dbReference type="GO" id="GO:0016702">
    <property type="term" value="F:oxidoreductase activity, acting on single donors with incorporation of molecular oxygen, incorporation of two atoms of oxygen"/>
    <property type="evidence" value="ECO:0007669"/>
    <property type="project" value="InterPro"/>
</dbReference>
<reference evidence="3 4" key="1">
    <citation type="submission" date="2019-03" db="EMBL/GenBank/DDBJ databases">
        <title>Genomic Encyclopedia of Type Strains, Phase IV (KMG-IV): sequencing the most valuable type-strain genomes for metagenomic binning, comparative biology and taxonomic classification.</title>
        <authorList>
            <person name="Goeker M."/>
        </authorList>
    </citation>
    <scope>NUCLEOTIDE SEQUENCE [LARGE SCALE GENOMIC DNA]</scope>
    <source>
        <strain evidence="3 4">DSM 45361</strain>
    </source>
</reference>
<keyword evidence="2" id="KW-0408">Iron</keyword>
<sequence length="167" mass="18381">MTAPAIDLHPALPTLPGLVRPERDLWKPRELRELTSTVAADLATPLLGLLRFTEPKRWWTRLALTDGVELWLLSWLPGQRTAPHDHGGASGSFTVLLGEVAESYRYPAGPVREQRHVTGASIGFGAGRAHQVRNESRERAATVHAYSPPLVPTREYVSLSDIPAEIP</sequence>
<dbReference type="GO" id="GO:0005506">
    <property type="term" value="F:iron ion binding"/>
    <property type="evidence" value="ECO:0007669"/>
    <property type="project" value="InterPro"/>
</dbReference>
<dbReference type="InterPro" id="IPR011051">
    <property type="entry name" value="RmlC_Cupin_sf"/>
</dbReference>
<gene>
    <name evidence="3" type="ORF">EV186_103539</name>
</gene>
<dbReference type="CDD" id="cd10548">
    <property type="entry name" value="cupin_CDO"/>
    <property type="match status" value="1"/>
</dbReference>
<dbReference type="Pfam" id="PF05995">
    <property type="entry name" value="CDO_I"/>
    <property type="match status" value="1"/>
</dbReference>
<keyword evidence="3" id="KW-0223">Dioxygenase</keyword>
<comment type="similarity">
    <text evidence="1">Belongs to the cysteine dioxygenase family.</text>
</comment>
<dbReference type="InterPro" id="IPR014710">
    <property type="entry name" value="RmlC-like_jellyroll"/>
</dbReference>
<feature type="binding site" evidence="2">
    <location>
        <position position="86"/>
    </location>
    <ligand>
        <name>Fe cation</name>
        <dbReference type="ChEBI" id="CHEBI:24875"/>
        <note>catalytic</note>
    </ligand>
</feature>
<dbReference type="Proteomes" id="UP000295444">
    <property type="component" value="Unassembled WGS sequence"/>
</dbReference>
<dbReference type="InterPro" id="IPR010300">
    <property type="entry name" value="CDO_1"/>
</dbReference>
<keyword evidence="3" id="KW-0560">Oxidoreductase</keyword>
<dbReference type="AlphaFoldDB" id="A0A4R6SEL4"/>
<dbReference type="SUPFAM" id="SSF51182">
    <property type="entry name" value="RmlC-like cupins"/>
    <property type="match status" value="1"/>
</dbReference>
<keyword evidence="2" id="KW-0479">Metal-binding</keyword>
<comment type="caution">
    <text evidence="3">The sequence shown here is derived from an EMBL/GenBank/DDBJ whole genome shotgun (WGS) entry which is preliminary data.</text>
</comment>
<organism evidence="3 4">
    <name type="scientific">Labedaea rhizosphaerae</name>
    <dbReference type="NCBI Taxonomy" id="598644"/>
    <lineage>
        <taxon>Bacteria</taxon>
        <taxon>Bacillati</taxon>
        <taxon>Actinomycetota</taxon>
        <taxon>Actinomycetes</taxon>
        <taxon>Pseudonocardiales</taxon>
        <taxon>Pseudonocardiaceae</taxon>
        <taxon>Labedaea</taxon>
    </lineage>
</organism>
<evidence type="ECO:0000256" key="2">
    <source>
        <dbReference type="PIRSR" id="PIRSR610300-51"/>
    </source>
</evidence>
<dbReference type="EMBL" id="SNXZ01000003">
    <property type="protein sequence ID" value="TDP97575.1"/>
    <property type="molecule type" value="Genomic_DNA"/>
</dbReference>
<feature type="binding site" evidence="2">
    <location>
        <position position="84"/>
    </location>
    <ligand>
        <name>Fe cation</name>
        <dbReference type="ChEBI" id="CHEBI:24875"/>
        <note>catalytic</note>
    </ligand>
</feature>
<dbReference type="OrthoDB" id="4217976at2"/>
<evidence type="ECO:0000256" key="1">
    <source>
        <dbReference type="ARBA" id="ARBA00006622"/>
    </source>
</evidence>
<dbReference type="Gene3D" id="2.60.120.10">
    <property type="entry name" value="Jelly Rolls"/>
    <property type="match status" value="1"/>
</dbReference>
<evidence type="ECO:0000313" key="4">
    <source>
        <dbReference type="Proteomes" id="UP000295444"/>
    </source>
</evidence>
<protein>
    <submittedName>
        <fullName evidence="3">Cysteine dioxygenase type I</fullName>
    </submittedName>
</protein>
<evidence type="ECO:0000313" key="3">
    <source>
        <dbReference type="EMBL" id="TDP97575.1"/>
    </source>
</evidence>
<dbReference type="RefSeq" id="WP_133850756.1">
    <property type="nucleotide sequence ID" value="NZ_SNXZ01000003.1"/>
</dbReference>
<accession>A0A4R6SEL4</accession>
<feature type="binding site" evidence="2">
    <location>
        <position position="130"/>
    </location>
    <ligand>
        <name>Fe cation</name>
        <dbReference type="ChEBI" id="CHEBI:24875"/>
        <note>catalytic</note>
    </ligand>
</feature>
<name>A0A4R6SEL4_LABRH</name>
<proteinExistence type="inferred from homology"/>
<keyword evidence="4" id="KW-1185">Reference proteome</keyword>